<keyword evidence="2" id="KW-1185">Reference proteome</keyword>
<organism evidence="1 2">
    <name type="scientific">Owenia fusiformis</name>
    <name type="common">Polychaete worm</name>
    <dbReference type="NCBI Taxonomy" id="6347"/>
    <lineage>
        <taxon>Eukaryota</taxon>
        <taxon>Metazoa</taxon>
        <taxon>Spiralia</taxon>
        <taxon>Lophotrochozoa</taxon>
        <taxon>Annelida</taxon>
        <taxon>Polychaeta</taxon>
        <taxon>Sedentaria</taxon>
        <taxon>Canalipalpata</taxon>
        <taxon>Sabellida</taxon>
        <taxon>Oweniida</taxon>
        <taxon>Oweniidae</taxon>
        <taxon>Owenia</taxon>
    </lineage>
</organism>
<proteinExistence type="predicted"/>
<evidence type="ECO:0000313" key="1">
    <source>
        <dbReference type="EMBL" id="CAH1776274.1"/>
    </source>
</evidence>
<name>A0A8J1XQZ4_OWEFU</name>
<protein>
    <submittedName>
        <fullName evidence="1">Uncharacterized protein</fullName>
    </submittedName>
</protein>
<comment type="caution">
    <text evidence="1">The sequence shown here is derived from an EMBL/GenBank/DDBJ whole genome shotgun (WGS) entry which is preliminary data.</text>
</comment>
<dbReference type="Proteomes" id="UP000749559">
    <property type="component" value="Unassembled WGS sequence"/>
</dbReference>
<accession>A0A8J1XQZ4</accession>
<sequence length="185" mass="20995">MVSRGHIKLLGLLALIFTCQLQLALGFSIRRVFKEEPSDDFIDGKLPPYNFGPLSISLMRTIGYRSPGKRYDPDMGPSVDRNTKEILSPAFNNILSDDNKGKSINYPEARFYSNQGDRKYWDALYEDYDALFNNFDRNGLEIDFNTGKRAPLRTRGVQFGSPILDGLDGADNSKSKQRFQPWGGR</sequence>
<gene>
    <name evidence="1" type="ORF">OFUS_LOCUS3464</name>
</gene>
<dbReference type="AlphaFoldDB" id="A0A8J1XQZ4"/>
<evidence type="ECO:0000313" key="2">
    <source>
        <dbReference type="Proteomes" id="UP000749559"/>
    </source>
</evidence>
<reference evidence="1" key="1">
    <citation type="submission" date="2022-03" db="EMBL/GenBank/DDBJ databases">
        <authorList>
            <person name="Martin C."/>
        </authorList>
    </citation>
    <scope>NUCLEOTIDE SEQUENCE</scope>
</reference>
<dbReference type="EMBL" id="CAIIXF020000001">
    <property type="protein sequence ID" value="CAH1776274.1"/>
    <property type="molecule type" value="Genomic_DNA"/>
</dbReference>